<dbReference type="InterPro" id="IPR005760">
    <property type="entry name" value="A/G_AdeGlyc_MutY"/>
</dbReference>
<evidence type="ECO:0000256" key="6">
    <source>
        <dbReference type="ARBA" id="ARBA00022485"/>
    </source>
</evidence>
<dbReference type="NCBIfam" id="TIGR01084">
    <property type="entry name" value="mutY"/>
    <property type="match status" value="1"/>
</dbReference>
<evidence type="ECO:0000259" key="15">
    <source>
        <dbReference type="SMART" id="SM00478"/>
    </source>
</evidence>
<evidence type="ECO:0000256" key="4">
    <source>
        <dbReference type="ARBA" id="ARBA00012045"/>
    </source>
</evidence>
<dbReference type="InterPro" id="IPR023170">
    <property type="entry name" value="HhH_base_excis_C"/>
</dbReference>
<dbReference type="InterPro" id="IPR011257">
    <property type="entry name" value="DNA_glycosylase"/>
</dbReference>
<dbReference type="SUPFAM" id="SSF48150">
    <property type="entry name" value="DNA-glycosylase"/>
    <property type="match status" value="1"/>
</dbReference>
<dbReference type="RefSeq" id="WP_109836337.1">
    <property type="nucleotide sequence ID" value="NZ_QGKM01000006.1"/>
</dbReference>
<dbReference type="GO" id="GO:0000701">
    <property type="term" value="F:purine-specific mismatch base pair DNA N-glycosylase activity"/>
    <property type="evidence" value="ECO:0007669"/>
    <property type="project" value="UniProtKB-EC"/>
</dbReference>
<feature type="domain" description="HhH-GPD" evidence="15">
    <location>
        <begin position="42"/>
        <end position="197"/>
    </location>
</feature>
<dbReference type="InterPro" id="IPR003651">
    <property type="entry name" value="Endonuclease3_FeS-loop_motif"/>
</dbReference>
<dbReference type="InterPro" id="IPR004036">
    <property type="entry name" value="Endonuclease-III-like_CS2"/>
</dbReference>
<accession>A0A317CN38</accession>
<name>A0A317CN38_9GAMM</name>
<evidence type="ECO:0000256" key="1">
    <source>
        <dbReference type="ARBA" id="ARBA00000843"/>
    </source>
</evidence>
<comment type="catalytic activity">
    <reaction evidence="1 14">
        <text>Hydrolyzes free adenine bases from 7,8-dihydro-8-oxoguanine:adenine mismatched double-stranded DNA, leaving an apurinic site.</text>
        <dbReference type="EC" id="3.2.2.31"/>
    </reaction>
</comment>
<dbReference type="CDD" id="cd03431">
    <property type="entry name" value="NUDIX_DNA_Glycosylase_C-MutY"/>
    <property type="match status" value="1"/>
</dbReference>
<evidence type="ECO:0000256" key="11">
    <source>
        <dbReference type="ARBA" id="ARBA00023014"/>
    </source>
</evidence>
<dbReference type="GO" id="GO:0046872">
    <property type="term" value="F:metal ion binding"/>
    <property type="evidence" value="ECO:0007669"/>
    <property type="project" value="UniProtKB-UniRule"/>
</dbReference>
<comment type="cofactor">
    <cofactor evidence="14">
        <name>[4Fe-4S] cluster</name>
        <dbReference type="ChEBI" id="CHEBI:49883"/>
    </cofactor>
    <text evidence="14">Binds 1 [4Fe-4S] cluster.</text>
</comment>
<dbReference type="SMART" id="SM00478">
    <property type="entry name" value="ENDO3c"/>
    <property type="match status" value="1"/>
</dbReference>
<evidence type="ECO:0000256" key="5">
    <source>
        <dbReference type="ARBA" id="ARBA00022023"/>
    </source>
</evidence>
<dbReference type="GO" id="GO:0006298">
    <property type="term" value="P:mismatch repair"/>
    <property type="evidence" value="ECO:0007669"/>
    <property type="project" value="TreeGrafter"/>
</dbReference>
<dbReference type="GO" id="GO:0034039">
    <property type="term" value="F:8-oxo-7,8-dihydroguanine DNA N-glycosylase activity"/>
    <property type="evidence" value="ECO:0007669"/>
    <property type="project" value="TreeGrafter"/>
</dbReference>
<dbReference type="Pfam" id="PF00633">
    <property type="entry name" value="HHH"/>
    <property type="match status" value="1"/>
</dbReference>
<keyword evidence="6" id="KW-0004">4Fe-4S</keyword>
<comment type="similarity">
    <text evidence="3 14">Belongs to the Nth/MutY family.</text>
</comment>
<evidence type="ECO:0000256" key="2">
    <source>
        <dbReference type="ARBA" id="ARBA00002933"/>
    </source>
</evidence>
<keyword evidence="12" id="KW-0234">DNA repair</keyword>
<evidence type="ECO:0000256" key="13">
    <source>
        <dbReference type="ARBA" id="ARBA00023295"/>
    </source>
</evidence>
<dbReference type="OrthoDB" id="9802365at2"/>
<comment type="caution">
    <text evidence="16">The sequence shown here is derived from an EMBL/GenBank/DDBJ whole genome shotgun (WGS) entry which is preliminary data.</text>
</comment>
<reference evidence="16 17" key="1">
    <citation type="submission" date="2018-05" db="EMBL/GenBank/DDBJ databases">
        <title>Leucothrix arctica sp. nov., isolated from Arctic seawater.</title>
        <authorList>
            <person name="Choi A."/>
            <person name="Baek K."/>
        </authorList>
    </citation>
    <scope>NUCLEOTIDE SEQUENCE [LARGE SCALE GENOMIC DNA]</scope>
    <source>
        <strain evidence="16 17">JCM 18388</strain>
    </source>
</reference>
<keyword evidence="10 14" id="KW-0408">Iron</keyword>
<dbReference type="InterPro" id="IPR044298">
    <property type="entry name" value="MIG/MutY"/>
</dbReference>
<evidence type="ECO:0000256" key="8">
    <source>
        <dbReference type="ARBA" id="ARBA00022763"/>
    </source>
</evidence>
<dbReference type="InterPro" id="IPR015797">
    <property type="entry name" value="NUDIX_hydrolase-like_dom_sf"/>
</dbReference>
<dbReference type="GO" id="GO:0051539">
    <property type="term" value="F:4 iron, 4 sulfur cluster binding"/>
    <property type="evidence" value="ECO:0007669"/>
    <property type="project" value="UniProtKB-UniRule"/>
</dbReference>
<dbReference type="InterPro" id="IPR029119">
    <property type="entry name" value="MutY_C"/>
</dbReference>
<dbReference type="SMART" id="SM00525">
    <property type="entry name" value="FES"/>
    <property type="match status" value="1"/>
</dbReference>
<evidence type="ECO:0000256" key="7">
    <source>
        <dbReference type="ARBA" id="ARBA00022723"/>
    </source>
</evidence>
<keyword evidence="7" id="KW-0479">Metal-binding</keyword>
<dbReference type="Gene3D" id="3.90.79.10">
    <property type="entry name" value="Nucleoside Triphosphate Pyrophosphohydrolase"/>
    <property type="match status" value="1"/>
</dbReference>
<evidence type="ECO:0000313" key="16">
    <source>
        <dbReference type="EMBL" id="PWQ99934.1"/>
    </source>
</evidence>
<evidence type="ECO:0000256" key="3">
    <source>
        <dbReference type="ARBA" id="ARBA00008343"/>
    </source>
</evidence>
<dbReference type="PROSITE" id="PS00764">
    <property type="entry name" value="ENDONUCLEASE_III_1"/>
    <property type="match status" value="1"/>
</dbReference>
<evidence type="ECO:0000256" key="12">
    <source>
        <dbReference type="ARBA" id="ARBA00023204"/>
    </source>
</evidence>
<evidence type="ECO:0000256" key="9">
    <source>
        <dbReference type="ARBA" id="ARBA00022801"/>
    </source>
</evidence>
<dbReference type="PROSITE" id="PS01155">
    <property type="entry name" value="ENDONUCLEASE_III_2"/>
    <property type="match status" value="1"/>
</dbReference>
<dbReference type="Proteomes" id="UP000245539">
    <property type="component" value="Unassembled WGS sequence"/>
</dbReference>
<organism evidence="16 17">
    <name type="scientific">Leucothrix pacifica</name>
    <dbReference type="NCBI Taxonomy" id="1247513"/>
    <lineage>
        <taxon>Bacteria</taxon>
        <taxon>Pseudomonadati</taxon>
        <taxon>Pseudomonadota</taxon>
        <taxon>Gammaproteobacteria</taxon>
        <taxon>Thiotrichales</taxon>
        <taxon>Thiotrichaceae</taxon>
        <taxon>Leucothrix</taxon>
    </lineage>
</organism>
<dbReference type="PANTHER" id="PTHR42944">
    <property type="entry name" value="ADENINE DNA GLYCOSYLASE"/>
    <property type="match status" value="1"/>
</dbReference>
<dbReference type="Gene3D" id="1.10.1670.10">
    <property type="entry name" value="Helix-hairpin-Helix base-excision DNA repair enzymes (C-terminal)"/>
    <property type="match status" value="1"/>
</dbReference>
<evidence type="ECO:0000313" key="17">
    <source>
        <dbReference type="Proteomes" id="UP000245539"/>
    </source>
</evidence>
<dbReference type="EC" id="3.2.2.31" evidence="4 14"/>
<dbReference type="Pfam" id="PF00730">
    <property type="entry name" value="HhH-GPD"/>
    <property type="match status" value="1"/>
</dbReference>
<proteinExistence type="inferred from homology"/>
<keyword evidence="11" id="KW-0411">Iron-sulfur</keyword>
<evidence type="ECO:0000256" key="14">
    <source>
        <dbReference type="RuleBase" id="RU365096"/>
    </source>
</evidence>
<dbReference type="SUPFAM" id="SSF55811">
    <property type="entry name" value="Nudix"/>
    <property type="match status" value="1"/>
</dbReference>
<dbReference type="InterPro" id="IPR004035">
    <property type="entry name" value="Endouclease-III_FeS-bd_BS"/>
</dbReference>
<keyword evidence="8 14" id="KW-0227">DNA damage</keyword>
<dbReference type="GO" id="GO:0032357">
    <property type="term" value="F:oxidized purine DNA binding"/>
    <property type="evidence" value="ECO:0007669"/>
    <property type="project" value="TreeGrafter"/>
</dbReference>
<dbReference type="GO" id="GO:0035485">
    <property type="term" value="F:adenine/guanine mispair binding"/>
    <property type="evidence" value="ECO:0007669"/>
    <property type="project" value="TreeGrafter"/>
</dbReference>
<dbReference type="FunFam" id="1.10.340.30:FF:000002">
    <property type="entry name" value="Adenine DNA glycosylase"/>
    <property type="match status" value="1"/>
</dbReference>
<evidence type="ECO:0000256" key="10">
    <source>
        <dbReference type="ARBA" id="ARBA00023004"/>
    </source>
</evidence>
<dbReference type="Gene3D" id="1.10.340.30">
    <property type="entry name" value="Hypothetical protein, domain 2"/>
    <property type="match status" value="1"/>
</dbReference>
<protein>
    <recommendedName>
        <fullName evidence="5 14">Adenine DNA glycosylase</fullName>
        <ecNumber evidence="4 14">3.2.2.31</ecNumber>
    </recommendedName>
</protein>
<dbReference type="AlphaFoldDB" id="A0A317CN38"/>
<dbReference type="EMBL" id="QGKM01000006">
    <property type="protein sequence ID" value="PWQ99934.1"/>
    <property type="molecule type" value="Genomic_DNA"/>
</dbReference>
<dbReference type="PANTHER" id="PTHR42944:SF1">
    <property type="entry name" value="ADENINE DNA GLYCOSYLASE"/>
    <property type="match status" value="1"/>
</dbReference>
<keyword evidence="9" id="KW-0378">Hydrolase</keyword>
<dbReference type="CDD" id="cd00056">
    <property type="entry name" value="ENDO3c"/>
    <property type="match status" value="1"/>
</dbReference>
<dbReference type="InterPro" id="IPR000445">
    <property type="entry name" value="HhH_motif"/>
</dbReference>
<keyword evidence="13 14" id="KW-0326">Glycosidase</keyword>
<dbReference type="Pfam" id="PF10576">
    <property type="entry name" value="EndIII_4Fe-2S"/>
    <property type="match status" value="1"/>
</dbReference>
<sequence>MTASSEFSFSNAVLDWFDQHGRKDLPWQHPITPYRVWISEIMLQQTQVTTVIPYYQAFMQRFPDLSSLADAPIDDVLKHWSGLGYYARARNLHKAAQQIRDQHNGEFPDTLESVCELSGIGRSTAGAILSIAFKQKQAILDGNVKRVLARFHEVEGWYGISHVQKKLWQLAESHLPDKVTPQRFADYTQAMMDLGATLCTRSKPACSACPLKNHCASFNHQTIHLYPASKPKKVIPDRQAIMLLMHQGENIYLIRRPPTGIWGGLWCFPQFDDIDSATEWLAQQGKSRQAIDSATALPHYKHTFSHFRLTITPLLIPDDDLESLGVMETREALWYNINDEFDGGLATPVRDLLTTFKELTS</sequence>
<comment type="function">
    <text evidence="2">Adenine glycosylase active on G-A mispairs. MutY also corrects error-prone DNA synthesis past GO lesions which are due to the oxidatively damaged form of guanine: 7,8-dihydro-8-oxoguanine (8-oxo-dGTP).</text>
</comment>
<gene>
    <name evidence="16" type="ORF">DKW60_03770</name>
</gene>
<dbReference type="Pfam" id="PF14815">
    <property type="entry name" value="NUDIX_4"/>
    <property type="match status" value="1"/>
</dbReference>
<keyword evidence="17" id="KW-1185">Reference proteome</keyword>
<dbReference type="GO" id="GO:0006284">
    <property type="term" value="P:base-excision repair"/>
    <property type="evidence" value="ECO:0007669"/>
    <property type="project" value="UniProtKB-UniRule"/>
</dbReference>
<dbReference type="InterPro" id="IPR003265">
    <property type="entry name" value="HhH-GPD_domain"/>
</dbReference>
<dbReference type="NCBIfam" id="NF008132">
    <property type="entry name" value="PRK10880.1"/>
    <property type="match status" value="1"/>
</dbReference>